<evidence type="ECO:0000313" key="1">
    <source>
        <dbReference type="EMBL" id="TKA01946.1"/>
    </source>
</evidence>
<evidence type="ECO:0000313" key="2">
    <source>
        <dbReference type="Proteomes" id="UP000305778"/>
    </source>
</evidence>
<comment type="caution">
    <text evidence="1">The sequence shown here is derived from an EMBL/GenBank/DDBJ whole genome shotgun (WGS) entry which is preliminary data.</text>
</comment>
<protein>
    <submittedName>
        <fullName evidence="1">Uncharacterized protein</fullName>
    </submittedName>
</protein>
<proteinExistence type="predicted"/>
<name>A0A4U0RZS2_9ACTN</name>
<keyword evidence="2" id="KW-1185">Reference proteome</keyword>
<dbReference type="RefSeq" id="WP_136729035.1">
    <property type="nucleotide sequence ID" value="NZ_SUMC01000068.1"/>
</dbReference>
<dbReference type="OrthoDB" id="5178491at2"/>
<accession>A0A4U0RZS2</accession>
<dbReference type="Proteomes" id="UP000305778">
    <property type="component" value="Unassembled WGS sequence"/>
</dbReference>
<gene>
    <name evidence="1" type="ORF">FCI23_39870</name>
</gene>
<organism evidence="1 2">
    <name type="scientific">Actinacidiphila oryziradicis</name>
    <dbReference type="NCBI Taxonomy" id="2571141"/>
    <lineage>
        <taxon>Bacteria</taxon>
        <taxon>Bacillati</taxon>
        <taxon>Actinomycetota</taxon>
        <taxon>Actinomycetes</taxon>
        <taxon>Kitasatosporales</taxon>
        <taxon>Streptomycetaceae</taxon>
        <taxon>Actinacidiphila</taxon>
    </lineage>
</organism>
<dbReference type="AlphaFoldDB" id="A0A4U0RZS2"/>
<sequence length="136" mass="14801">MWIHGSTRTDARWCPLDLWALRILSARAAFVAKQQRNPEDVPEARLAVSSAPAPDEQLQARACVALSDLIRRIGLGADPQVKPSSLTAHAAVQIFDDTGRIEDVARRLGLRSLDRAADLVGYSWTRSAAEGQDANA</sequence>
<reference evidence="1 2" key="1">
    <citation type="submission" date="2019-04" db="EMBL/GenBank/DDBJ databases">
        <title>Streptomyces oryziradicis sp. nov., a novel actinomycete isolated from rhizosphere soil of rice (Oryza sativa L.).</title>
        <authorList>
            <person name="Li C."/>
        </authorList>
    </citation>
    <scope>NUCLEOTIDE SEQUENCE [LARGE SCALE GENOMIC DNA]</scope>
    <source>
        <strain evidence="1 2">NEAU-C40</strain>
    </source>
</reference>
<dbReference type="EMBL" id="SUMC01000068">
    <property type="protein sequence ID" value="TKA01946.1"/>
    <property type="molecule type" value="Genomic_DNA"/>
</dbReference>